<dbReference type="KEGG" id="aly:9312951"/>
<dbReference type="GO" id="GO:0005794">
    <property type="term" value="C:Golgi apparatus"/>
    <property type="evidence" value="ECO:0007669"/>
    <property type="project" value="TreeGrafter"/>
</dbReference>
<feature type="region of interest" description="Disordered" evidence="1">
    <location>
        <begin position="21"/>
        <end position="64"/>
    </location>
</feature>
<keyword evidence="2" id="KW-1133">Transmembrane helix</keyword>
<evidence type="ECO:0000313" key="4">
    <source>
        <dbReference type="Proteomes" id="UP000008694"/>
    </source>
</evidence>
<dbReference type="OrthoDB" id="10358683at2759"/>
<protein>
    <submittedName>
        <fullName evidence="3">Uncharacterized protein</fullName>
    </submittedName>
</protein>
<sequence>MDPMINSVEYNGVDEHGWKKVVSRKRVRKQKPEDQAANGNLANNDKSNCAAANENLDYSEEQAGDVVDESNLKAEEEEKPDWKLSLAKAAAKIGPSDLADFLDRVPDTYPLVASFQLARFLDYYEVALAGVPCPWRQMLQESDLPNLFDVLHVPLSYIPEPVYKTSIYWLDQLVPSTELRCDFVLLSFNYILCDLYIQRGGVFHDEAMHLGYAKPGDPCVSEVSIFVTLAMLVRSDPLVLTRVLPSLWVKRYFHGPGRIPLTIWLVDQASQDNLPVGLYSWVHSLLPLVPRIPESTDPILKLVEKILAKPDAQTILVNAPVWDGRRLIPPHIFEALLWLTFPVTSEREEATSRFEAIYPLLKEVALASTSGNEAIKQIFTFSLKLSGEEGNPALVKEATAIAIRSLTEIVDCWKHWESIYKENLKESLTLLKKLLGKCKDSTLGSKAMIQQIFTFSLKLAGEGNPVLPQQATAIAIWSLTKIFDYWKHWDNLYEENLKACVDLLKKLVEKCEAHFLKLSPSPSKCTLTGSPGSKAMKQVTQKIFTLSLKLAKEVTGNPVLAKEATSIAIWSLTENINCWKHWENLYKENLEVSVALLKKLVDEWKGHSLKLLSPPSDTLTLSQTIKSFMLKNKKAITEREAKASLYKEADESCKVISGRLPRGSISLKGTTITVVVLVATVVLAAGAHGLSYNP</sequence>
<reference evidence="4" key="1">
    <citation type="journal article" date="2011" name="Nat. Genet.">
        <title>The Arabidopsis lyrata genome sequence and the basis of rapid genome size change.</title>
        <authorList>
            <person name="Hu T.T."/>
            <person name="Pattyn P."/>
            <person name="Bakker E.G."/>
            <person name="Cao J."/>
            <person name="Cheng J.-F."/>
            <person name="Clark R.M."/>
            <person name="Fahlgren N."/>
            <person name="Fawcett J.A."/>
            <person name="Grimwood J."/>
            <person name="Gundlach H."/>
            <person name="Haberer G."/>
            <person name="Hollister J.D."/>
            <person name="Ossowski S."/>
            <person name="Ottilar R.P."/>
            <person name="Salamov A.A."/>
            <person name="Schneeberger K."/>
            <person name="Spannagl M."/>
            <person name="Wang X."/>
            <person name="Yang L."/>
            <person name="Nasrallah M.E."/>
            <person name="Bergelson J."/>
            <person name="Carrington J.C."/>
            <person name="Gaut B.S."/>
            <person name="Schmutz J."/>
            <person name="Mayer K.F.X."/>
            <person name="Van de Peer Y."/>
            <person name="Grigoriev I.V."/>
            <person name="Nordborg M."/>
            <person name="Weigel D."/>
            <person name="Guo Y.-L."/>
        </authorList>
    </citation>
    <scope>NUCLEOTIDE SEQUENCE [LARGE SCALE GENOMIC DNA]</scope>
    <source>
        <strain evidence="4">cv. MN47</strain>
    </source>
</reference>
<feature type="compositionally biased region" description="Polar residues" evidence="1">
    <location>
        <begin position="37"/>
        <end position="47"/>
    </location>
</feature>
<dbReference type="PANTHER" id="PTHR13448:SF14">
    <property type="entry name" value="F26K24.17 PROTEIN"/>
    <property type="match status" value="1"/>
</dbReference>
<dbReference type="InterPro" id="IPR019308">
    <property type="entry name" value="TMEM214"/>
</dbReference>
<evidence type="ECO:0000256" key="1">
    <source>
        <dbReference type="SAM" id="MobiDB-lite"/>
    </source>
</evidence>
<dbReference type="eggNOG" id="KOG4467">
    <property type="taxonomic scope" value="Eukaryota"/>
</dbReference>
<proteinExistence type="predicted"/>
<organism evidence="4">
    <name type="scientific">Arabidopsis lyrata subsp. lyrata</name>
    <name type="common">Lyre-leaved rock-cress</name>
    <dbReference type="NCBI Taxonomy" id="81972"/>
    <lineage>
        <taxon>Eukaryota</taxon>
        <taxon>Viridiplantae</taxon>
        <taxon>Streptophyta</taxon>
        <taxon>Embryophyta</taxon>
        <taxon>Tracheophyta</taxon>
        <taxon>Spermatophyta</taxon>
        <taxon>Magnoliopsida</taxon>
        <taxon>eudicotyledons</taxon>
        <taxon>Gunneridae</taxon>
        <taxon>Pentapetalae</taxon>
        <taxon>rosids</taxon>
        <taxon>malvids</taxon>
        <taxon>Brassicales</taxon>
        <taxon>Brassicaceae</taxon>
        <taxon>Camelineae</taxon>
        <taxon>Arabidopsis</taxon>
    </lineage>
</organism>
<gene>
    <name evidence="3" type="ORF">ARALYDRAFT_346838</name>
</gene>
<dbReference type="PANTHER" id="PTHR13448">
    <property type="entry name" value="TRANSMEMBRANE PROTEIN 214"/>
    <property type="match status" value="1"/>
</dbReference>
<name>D7LQH2_ARALL</name>
<keyword evidence="2" id="KW-0472">Membrane</keyword>
<dbReference type="EMBL" id="GL348717">
    <property type="protein sequence ID" value="EFH53142.1"/>
    <property type="molecule type" value="Genomic_DNA"/>
</dbReference>
<dbReference type="STRING" id="81972.D7LQH2"/>
<evidence type="ECO:0000313" key="3">
    <source>
        <dbReference type="EMBL" id="EFH53142.1"/>
    </source>
</evidence>
<keyword evidence="2" id="KW-0812">Transmembrane</keyword>
<dbReference type="Gramene" id="fgenesh1_pg.C_scaffold_5000230">
    <property type="protein sequence ID" value="fgenesh1_pg.C_scaffold_5000230"/>
    <property type="gene ID" value="fgenesh1_pg.C_scaffold_5000230"/>
</dbReference>
<dbReference type="AlphaFoldDB" id="D7LQH2"/>
<dbReference type="HOGENOM" id="CLU_029159_2_0_1"/>
<accession>D7LQH2</accession>
<keyword evidence="4" id="KW-1185">Reference proteome</keyword>
<evidence type="ECO:0000256" key="2">
    <source>
        <dbReference type="SAM" id="Phobius"/>
    </source>
</evidence>
<dbReference type="GO" id="GO:0005783">
    <property type="term" value="C:endoplasmic reticulum"/>
    <property type="evidence" value="ECO:0007669"/>
    <property type="project" value="TreeGrafter"/>
</dbReference>
<dbReference type="Proteomes" id="UP000008694">
    <property type="component" value="Unassembled WGS sequence"/>
</dbReference>
<feature type="transmembrane region" description="Helical" evidence="2">
    <location>
        <begin position="669"/>
        <end position="690"/>
    </location>
</feature>